<proteinExistence type="predicted"/>
<reference evidence="2" key="1">
    <citation type="journal article" date="2020" name="Fungal Divers.">
        <title>Resolving the Mortierellaceae phylogeny through synthesis of multi-gene phylogenetics and phylogenomics.</title>
        <authorList>
            <person name="Vandepol N."/>
            <person name="Liber J."/>
            <person name="Desiro A."/>
            <person name="Na H."/>
            <person name="Kennedy M."/>
            <person name="Barry K."/>
            <person name="Grigoriev I.V."/>
            <person name="Miller A.N."/>
            <person name="O'Donnell K."/>
            <person name="Stajich J.E."/>
            <person name="Bonito G."/>
        </authorList>
    </citation>
    <scope>NUCLEOTIDE SEQUENCE</scope>
    <source>
        <strain evidence="2">CK1249</strain>
    </source>
</reference>
<dbReference type="PROSITE" id="PS50097">
    <property type="entry name" value="BTB"/>
    <property type="match status" value="1"/>
</dbReference>
<comment type="caution">
    <text evidence="2">The sequence shown here is derived from an EMBL/GenBank/DDBJ whole genome shotgun (WGS) entry which is preliminary data.</text>
</comment>
<protein>
    <recommendedName>
        <fullName evidence="1">BTB domain-containing protein</fullName>
    </recommendedName>
</protein>
<organism evidence="2 3">
    <name type="scientific">Mortierella alpina</name>
    <name type="common">Oleaginous fungus</name>
    <name type="synonym">Mortierella renispora</name>
    <dbReference type="NCBI Taxonomy" id="64518"/>
    <lineage>
        <taxon>Eukaryota</taxon>
        <taxon>Fungi</taxon>
        <taxon>Fungi incertae sedis</taxon>
        <taxon>Mucoromycota</taxon>
        <taxon>Mortierellomycotina</taxon>
        <taxon>Mortierellomycetes</taxon>
        <taxon>Mortierellales</taxon>
        <taxon>Mortierellaceae</taxon>
        <taxon>Mortierella</taxon>
    </lineage>
</organism>
<dbReference type="SUPFAM" id="SSF54695">
    <property type="entry name" value="POZ domain"/>
    <property type="match status" value="1"/>
</dbReference>
<dbReference type="Proteomes" id="UP000738359">
    <property type="component" value="Unassembled WGS sequence"/>
</dbReference>
<dbReference type="EMBL" id="JAAAHY010000525">
    <property type="protein sequence ID" value="KAF9962803.1"/>
    <property type="molecule type" value="Genomic_DNA"/>
</dbReference>
<sequence>MSDPLLSHFHEQRLDTEKQNDLEDNNPVTDNTVGLPPVTYMANVIASQLLERGRVMFGRRSDANCILKVGERKYYVHVQMLAARSPTFRRIFDDMIANDAWGRLSNSDGSSEDYLGELDPSSDDMEACDDARAYKQWRVDHCDIEDMNVKLHRLGLRDSLLFNEDDDKGEHGDTSEDSDDTDGCLPELSVDFRDPEGSHFEELLRWIYTGEDERWLRFFTPENYRSILENILRLNMVSKQVLDICLAYEAHTSPDQKVRGVAVDLLSSHSHMDLDEADLM</sequence>
<dbReference type="OrthoDB" id="10250130at2759"/>
<feature type="domain" description="BTB" evidence="1">
    <location>
        <begin position="63"/>
        <end position="94"/>
    </location>
</feature>
<evidence type="ECO:0000313" key="3">
    <source>
        <dbReference type="Proteomes" id="UP000738359"/>
    </source>
</evidence>
<dbReference type="AlphaFoldDB" id="A0A9P6J725"/>
<dbReference type="CDD" id="cd18186">
    <property type="entry name" value="BTB_POZ_ZBTB_KLHL-like"/>
    <property type="match status" value="1"/>
</dbReference>
<dbReference type="InterPro" id="IPR011333">
    <property type="entry name" value="SKP1/BTB/POZ_sf"/>
</dbReference>
<dbReference type="Gene3D" id="3.30.710.10">
    <property type="entry name" value="Potassium Channel Kv1.1, Chain A"/>
    <property type="match status" value="1"/>
</dbReference>
<name>A0A9P6J725_MORAP</name>
<dbReference type="SMART" id="SM00225">
    <property type="entry name" value="BTB"/>
    <property type="match status" value="1"/>
</dbReference>
<dbReference type="InterPro" id="IPR000210">
    <property type="entry name" value="BTB/POZ_dom"/>
</dbReference>
<evidence type="ECO:0000313" key="2">
    <source>
        <dbReference type="EMBL" id="KAF9962803.1"/>
    </source>
</evidence>
<keyword evidence="3" id="KW-1185">Reference proteome</keyword>
<evidence type="ECO:0000259" key="1">
    <source>
        <dbReference type="PROSITE" id="PS50097"/>
    </source>
</evidence>
<gene>
    <name evidence="2" type="ORF">BGZ70_007879</name>
</gene>
<accession>A0A9P6J725</accession>